<evidence type="ECO:0000313" key="1">
    <source>
        <dbReference type="EMBL" id="MPD02994.1"/>
    </source>
</evidence>
<reference evidence="1 2" key="1">
    <citation type="submission" date="2019-05" db="EMBL/GenBank/DDBJ databases">
        <title>Another draft genome of Portunus trituberculatus and its Hox gene families provides insights of decapod evolution.</title>
        <authorList>
            <person name="Jeong J.-H."/>
            <person name="Song I."/>
            <person name="Kim S."/>
            <person name="Choi T."/>
            <person name="Kim D."/>
            <person name="Ryu S."/>
            <person name="Kim W."/>
        </authorList>
    </citation>
    <scope>NUCLEOTIDE SEQUENCE [LARGE SCALE GENOMIC DNA]</scope>
    <source>
        <tissue evidence="1">Muscle</tissue>
    </source>
</reference>
<dbReference type="EMBL" id="VSRR010134111">
    <property type="protein sequence ID" value="MPD02994.1"/>
    <property type="molecule type" value="Genomic_DNA"/>
</dbReference>
<name>A0A5B7K8P2_PORTR</name>
<comment type="caution">
    <text evidence="1">The sequence shown here is derived from an EMBL/GenBank/DDBJ whole genome shotgun (WGS) entry which is preliminary data.</text>
</comment>
<proteinExistence type="predicted"/>
<gene>
    <name evidence="1" type="ORF">E2C01_098607</name>
</gene>
<organism evidence="1 2">
    <name type="scientific">Portunus trituberculatus</name>
    <name type="common">Swimming crab</name>
    <name type="synonym">Neptunus trituberculatus</name>
    <dbReference type="NCBI Taxonomy" id="210409"/>
    <lineage>
        <taxon>Eukaryota</taxon>
        <taxon>Metazoa</taxon>
        <taxon>Ecdysozoa</taxon>
        <taxon>Arthropoda</taxon>
        <taxon>Crustacea</taxon>
        <taxon>Multicrustacea</taxon>
        <taxon>Malacostraca</taxon>
        <taxon>Eumalacostraca</taxon>
        <taxon>Eucarida</taxon>
        <taxon>Decapoda</taxon>
        <taxon>Pleocyemata</taxon>
        <taxon>Brachyura</taxon>
        <taxon>Eubrachyura</taxon>
        <taxon>Portunoidea</taxon>
        <taxon>Portunidae</taxon>
        <taxon>Portuninae</taxon>
        <taxon>Portunus</taxon>
    </lineage>
</organism>
<protein>
    <submittedName>
        <fullName evidence="1">Uncharacterized protein</fullName>
    </submittedName>
</protein>
<keyword evidence="2" id="KW-1185">Reference proteome</keyword>
<dbReference type="Proteomes" id="UP000324222">
    <property type="component" value="Unassembled WGS sequence"/>
</dbReference>
<evidence type="ECO:0000313" key="2">
    <source>
        <dbReference type="Proteomes" id="UP000324222"/>
    </source>
</evidence>
<sequence length="11" mass="1374">MWQRPAHTFSL</sequence>
<accession>A0A5B7K8P2</accession>